<dbReference type="SUPFAM" id="SSF53756">
    <property type="entry name" value="UDP-Glycosyltransferase/glycogen phosphorylase"/>
    <property type="match status" value="1"/>
</dbReference>
<gene>
    <name evidence="3" type="ORF">CW354_09655</name>
</gene>
<keyword evidence="4" id="KW-1185">Reference proteome</keyword>
<dbReference type="PANTHER" id="PTHR45947">
    <property type="entry name" value="SULFOQUINOVOSYL TRANSFERASE SQD2"/>
    <property type="match status" value="1"/>
</dbReference>
<dbReference type="Pfam" id="PF00534">
    <property type="entry name" value="Glycos_transf_1"/>
    <property type="match status" value="1"/>
</dbReference>
<reference evidence="3 4" key="1">
    <citation type="submission" date="2017-12" db="EMBL/GenBank/DDBJ databases">
        <authorList>
            <person name="Hurst M.R.H."/>
        </authorList>
    </citation>
    <scope>NUCLEOTIDE SEQUENCE [LARGE SCALE GENOMIC DNA]</scope>
    <source>
        <strain evidence="3 4">SY-3-19</strain>
    </source>
</reference>
<evidence type="ECO:0000259" key="1">
    <source>
        <dbReference type="Pfam" id="PF00534"/>
    </source>
</evidence>
<dbReference type="Proteomes" id="UP000239504">
    <property type="component" value="Unassembled WGS sequence"/>
</dbReference>
<dbReference type="EMBL" id="PJCH01000005">
    <property type="protein sequence ID" value="PQA88537.1"/>
    <property type="molecule type" value="Genomic_DNA"/>
</dbReference>
<feature type="domain" description="Glycosyl transferase family 1" evidence="1">
    <location>
        <begin position="206"/>
        <end position="372"/>
    </location>
</feature>
<dbReference type="GO" id="GO:0016757">
    <property type="term" value="F:glycosyltransferase activity"/>
    <property type="evidence" value="ECO:0007669"/>
    <property type="project" value="InterPro"/>
</dbReference>
<dbReference type="AlphaFoldDB" id="A0A2S7K7P5"/>
<dbReference type="Pfam" id="PF13439">
    <property type="entry name" value="Glyco_transf_4"/>
    <property type="match status" value="1"/>
</dbReference>
<organism evidence="3 4">
    <name type="scientific">Hyphococcus luteus</name>
    <dbReference type="NCBI Taxonomy" id="2058213"/>
    <lineage>
        <taxon>Bacteria</taxon>
        <taxon>Pseudomonadati</taxon>
        <taxon>Pseudomonadota</taxon>
        <taxon>Alphaproteobacteria</taxon>
        <taxon>Parvularculales</taxon>
        <taxon>Parvularculaceae</taxon>
        <taxon>Hyphococcus</taxon>
    </lineage>
</organism>
<dbReference type="InterPro" id="IPR001296">
    <property type="entry name" value="Glyco_trans_1"/>
</dbReference>
<dbReference type="InterPro" id="IPR050194">
    <property type="entry name" value="Glycosyltransferase_grp1"/>
</dbReference>
<protein>
    <submittedName>
        <fullName evidence="3">Uncharacterized protein</fullName>
    </submittedName>
</protein>
<dbReference type="Gene3D" id="3.40.50.2000">
    <property type="entry name" value="Glycogen Phosphorylase B"/>
    <property type="match status" value="2"/>
</dbReference>
<name>A0A2S7K7P5_9PROT</name>
<evidence type="ECO:0000313" key="3">
    <source>
        <dbReference type="EMBL" id="PQA88537.1"/>
    </source>
</evidence>
<sequence>MRIAFLTPLWPVSLAQNGIATYVDAMRRALEAEGHECVVLAMRPLEELRDPGVFAVPKPARGFVDKQLSRIKGALDSRFFDYGYAQARVAHALAELHRQKPIDILETEESFGIPLAAVGATSASVVIRSHGPHFLVKQPPHDSRDARRIQEEGQAYAAVDAASFPSKALRDAVAARYGLTFQASAAFPNPVDIPPSGETWTLDGCERNKILFVGRFDSLKGGDLALKAFDALLARFPDARLTLAGADHGVAGPDGAPQNFADFARANLSEKARSQIEFLGRVPHEEIPALRRKALVSLSASLFETFSYAVAEALALGAPVVTSATASLTEYLTHDEEALFAPPGDADGLRVQLERCLAEPEFAARIGAAGRRTAERMFAPAAVAAGALDFYQHVLETAQRRKRARA</sequence>
<dbReference type="OrthoDB" id="9790710at2"/>
<dbReference type="RefSeq" id="WP_104829781.1">
    <property type="nucleotide sequence ID" value="NZ_PJCH01000005.1"/>
</dbReference>
<feature type="domain" description="Glycosyltransferase subfamily 4-like N-terminal" evidence="2">
    <location>
        <begin position="17"/>
        <end position="193"/>
    </location>
</feature>
<accession>A0A2S7K7P5</accession>
<evidence type="ECO:0000259" key="2">
    <source>
        <dbReference type="Pfam" id="PF13439"/>
    </source>
</evidence>
<dbReference type="InterPro" id="IPR028098">
    <property type="entry name" value="Glyco_trans_4-like_N"/>
</dbReference>
<proteinExistence type="predicted"/>
<comment type="caution">
    <text evidence="3">The sequence shown here is derived from an EMBL/GenBank/DDBJ whole genome shotgun (WGS) entry which is preliminary data.</text>
</comment>
<evidence type="ECO:0000313" key="4">
    <source>
        <dbReference type="Proteomes" id="UP000239504"/>
    </source>
</evidence>
<dbReference type="PANTHER" id="PTHR45947:SF3">
    <property type="entry name" value="SULFOQUINOVOSYL TRANSFERASE SQD2"/>
    <property type="match status" value="1"/>
</dbReference>
<dbReference type="CDD" id="cd03801">
    <property type="entry name" value="GT4_PimA-like"/>
    <property type="match status" value="1"/>
</dbReference>